<accession>A0A9C6X3D9</accession>
<dbReference type="OrthoDB" id="6613462at2759"/>
<evidence type="ECO:0000313" key="3">
    <source>
        <dbReference type="Proteomes" id="UP000504606"/>
    </source>
</evidence>
<dbReference type="AlphaFoldDB" id="A0A9C6X3D9"/>
<dbReference type="RefSeq" id="XP_052128421.1">
    <property type="nucleotide sequence ID" value="XM_052272461.1"/>
</dbReference>
<dbReference type="KEGG" id="foc:127750534"/>
<feature type="chain" id="PRO_5044698050" evidence="2">
    <location>
        <begin position="20"/>
        <end position="234"/>
    </location>
</feature>
<evidence type="ECO:0000313" key="6">
    <source>
        <dbReference type="RefSeq" id="XP_052128421.1"/>
    </source>
</evidence>
<dbReference type="RefSeq" id="XP_052128419.1">
    <property type="nucleotide sequence ID" value="XM_052272459.1"/>
</dbReference>
<feature type="signal peptide" evidence="2">
    <location>
        <begin position="1"/>
        <end position="19"/>
    </location>
</feature>
<dbReference type="RefSeq" id="XP_052128420.1">
    <property type="nucleotide sequence ID" value="XM_052272460.1"/>
</dbReference>
<evidence type="ECO:0000313" key="4">
    <source>
        <dbReference type="RefSeq" id="XP_052128419.1"/>
    </source>
</evidence>
<dbReference type="GeneID" id="127750534"/>
<evidence type="ECO:0000256" key="1">
    <source>
        <dbReference type="ARBA" id="ARBA00022729"/>
    </source>
</evidence>
<keyword evidence="3" id="KW-1185">Reference proteome</keyword>
<evidence type="ECO:0000313" key="5">
    <source>
        <dbReference type="RefSeq" id="XP_052128420.1"/>
    </source>
</evidence>
<gene>
    <name evidence="4 5 6" type="primary">LOC127750534</name>
</gene>
<dbReference type="InterPro" id="IPR036846">
    <property type="entry name" value="GM2-AP_sf"/>
</dbReference>
<keyword evidence="1 2" id="KW-0732">Signal</keyword>
<dbReference type="Proteomes" id="UP000504606">
    <property type="component" value="Unplaced"/>
</dbReference>
<sequence length="234" mass="26426">MIFVLLAGVVVFLSVVCEGQRLNSIAGPFRVIPGHAEHCPKHLFGKKGEIGWWNFAFLRDRQDTNLFYVLGNFTTLYWWGDHLHVELAFSSWSSRGGWKENAFNFKVKRLCKSAKMYFARQWKNAQLAIHPNNASADCPFPPGMYKVRNCTVDLGMTNQFPAFFYGKWRIDGRIIEVENNTGCVSCMRVFVETVPVVNAAKGKAGTMGGAETVKGYQNNSDTNVDFTPIEVPKR</sequence>
<protein>
    <submittedName>
        <fullName evidence="4 5">Uncharacterized protein LOC127750534 isoform X1</fullName>
    </submittedName>
</protein>
<reference evidence="4 5" key="1">
    <citation type="submission" date="2025-04" db="UniProtKB">
        <authorList>
            <consortium name="RefSeq"/>
        </authorList>
    </citation>
    <scope>IDENTIFICATION</scope>
    <source>
        <tissue evidence="4 5">Whole organism</tissue>
    </source>
</reference>
<name>A0A9C6X3D9_FRAOC</name>
<proteinExistence type="predicted"/>
<organism evidence="3 6">
    <name type="scientific">Frankliniella occidentalis</name>
    <name type="common">Western flower thrips</name>
    <name type="synonym">Euthrips occidentalis</name>
    <dbReference type="NCBI Taxonomy" id="133901"/>
    <lineage>
        <taxon>Eukaryota</taxon>
        <taxon>Metazoa</taxon>
        <taxon>Ecdysozoa</taxon>
        <taxon>Arthropoda</taxon>
        <taxon>Hexapoda</taxon>
        <taxon>Insecta</taxon>
        <taxon>Pterygota</taxon>
        <taxon>Neoptera</taxon>
        <taxon>Paraneoptera</taxon>
        <taxon>Thysanoptera</taxon>
        <taxon>Terebrantia</taxon>
        <taxon>Thripoidea</taxon>
        <taxon>Thripidae</taxon>
        <taxon>Frankliniella</taxon>
    </lineage>
</organism>
<evidence type="ECO:0000256" key="2">
    <source>
        <dbReference type="SAM" id="SignalP"/>
    </source>
</evidence>
<dbReference type="Gene3D" id="2.70.220.10">
    <property type="entry name" value="Ganglioside GM2 activator"/>
    <property type="match status" value="1"/>
</dbReference>